<evidence type="ECO:0000256" key="1">
    <source>
        <dbReference type="SAM" id="Phobius"/>
    </source>
</evidence>
<keyword evidence="1" id="KW-1133">Transmembrane helix</keyword>
<dbReference type="Proteomes" id="UP000037716">
    <property type="component" value="Unassembled WGS sequence"/>
</dbReference>
<feature type="transmembrane region" description="Helical" evidence="1">
    <location>
        <begin position="136"/>
        <end position="156"/>
    </location>
</feature>
<sequence length="362" mass="42440">MTLLTATFDLKSQIMKNIKRKEVVIIFLFYLFFSFLYRIVLWFNIGSYAKEGFWGWINLRDYWYMAGMQYAFYFLSSICIWFLVVKLLKNKTSSLQMIFIFLLVPITVYFVREWRYDFLDSIGIFHLTGTGSVWDWYIPTLFMWVQFGVFFAYKYFIDNQKKIKLEGELKQIALKSELSALKAQLNPHFLYNVFNTISASVPAENEKTRSLIAELSDLFRYQLKASQVEKVALKEELEFVKKYLQLEKERFEDRLKISFDVDDAILQEKVPPMLLQPLVENSIKHGIASLIEGGEISIKIQKKEDKLIFEIADTGIGVKDKNAVFEKGIGLTNTKLRLEKMYNSVLTLEDNLPKGLKISFEI</sequence>
<comment type="caution">
    <text evidence="3">The sequence shown here is derived from an EMBL/GenBank/DDBJ whole genome shotgun (WGS) entry which is preliminary data.</text>
</comment>
<dbReference type="Proteomes" id="UP000183071">
    <property type="component" value="Unassembled WGS sequence"/>
</dbReference>
<evidence type="ECO:0000313" key="4">
    <source>
        <dbReference type="EMBL" id="SEE25882.1"/>
    </source>
</evidence>
<feature type="transmembrane region" description="Helical" evidence="1">
    <location>
        <begin position="63"/>
        <end position="85"/>
    </location>
</feature>
<keyword evidence="3" id="KW-0808">Transferase</keyword>
<dbReference type="Pfam" id="PF06580">
    <property type="entry name" value="His_kinase"/>
    <property type="match status" value="1"/>
</dbReference>
<evidence type="ECO:0000313" key="3">
    <source>
        <dbReference type="EMBL" id="KOY50796.1"/>
    </source>
</evidence>
<dbReference type="GO" id="GO:0016020">
    <property type="term" value="C:membrane"/>
    <property type="evidence" value="ECO:0007669"/>
    <property type="project" value="InterPro"/>
</dbReference>
<proteinExistence type="predicted"/>
<dbReference type="AlphaFoldDB" id="A0A0M9CEK5"/>
<evidence type="ECO:0000259" key="2">
    <source>
        <dbReference type="PROSITE" id="PS50109"/>
    </source>
</evidence>
<evidence type="ECO:0000313" key="5">
    <source>
        <dbReference type="Proteomes" id="UP000037716"/>
    </source>
</evidence>
<dbReference type="SUPFAM" id="SSF55874">
    <property type="entry name" value="ATPase domain of HSP90 chaperone/DNA topoisomerase II/histidine kinase"/>
    <property type="match status" value="1"/>
</dbReference>
<dbReference type="OrthoDB" id="9809908at2"/>
<keyword evidence="1" id="KW-0472">Membrane</keyword>
<dbReference type="PROSITE" id="PS50109">
    <property type="entry name" value="HIS_KIN"/>
    <property type="match status" value="1"/>
</dbReference>
<dbReference type="PANTHER" id="PTHR34220">
    <property type="entry name" value="SENSOR HISTIDINE KINASE YPDA"/>
    <property type="match status" value="1"/>
</dbReference>
<dbReference type="InterPro" id="IPR050640">
    <property type="entry name" value="Bact_2-comp_sensor_kinase"/>
</dbReference>
<keyword evidence="3" id="KW-0418">Kinase</keyword>
<dbReference type="STRING" id="1300348.I602_356"/>
<organism evidence="3 5">
    <name type="scientific">Polaribacter dokdonensis DSW-5</name>
    <dbReference type="NCBI Taxonomy" id="1300348"/>
    <lineage>
        <taxon>Bacteria</taxon>
        <taxon>Pseudomonadati</taxon>
        <taxon>Bacteroidota</taxon>
        <taxon>Flavobacteriia</taxon>
        <taxon>Flavobacteriales</taxon>
        <taxon>Flavobacteriaceae</taxon>
    </lineage>
</organism>
<dbReference type="InterPro" id="IPR010559">
    <property type="entry name" value="Sig_transdc_His_kin_internal"/>
</dbReference>
<gene>
    <name evidence="3" type="ORF">I602_356</name>
    <name evidence="4" type="ORF">SAMN05444353_1429</name>
</gene>
<dbReference type="EMBL" id="LGBR01000001">
    <property type="protein sequence ID" value="KOY50796.1"/>
    <property type="molecule type" value="Genomic_DNA"/>
</dbReference>
<dbReference type="GO" id="GO:0000155">
    <property type="term" value="F:phosphorelay sensor kinase activity"/>
    <property type="evidence" value="ECO:0007669"/>
    <property type="project" value="InterPro"/>
</dbReference>
<reference evidence="4 6" key="2">
    <citation type="submission" date="2016-10" db="EMBL/GenBank/DDBJ databases">
        <authorList>
            <person name="Varghese N."/>
            <person name="Submissions S."/>
        </authorList>
    </citation>
    <scope>NUCLEOTIDE SEQUENCE [LARGE SCALE GENOMIC DNA]</scope>
    <source>
        <strain evidence="4 6">DSW-5</strain>
    </source>
</reference>
<feature type="domain" description="Histidine kinase" evidence="2">
    <location>
        <begin position="174"/>
        <end position="362"/>
    </location>
</feature>
<name>A0A0M9CEK5_9FLAO</name>
<protein>
    <submittedName>
        <fullName evidence="3 4">Histidine kinase</fullName>
    </submittedName>
</protein>
<dbReference type="PATRIC" id="fig|1300348.6.peg.356"/>
<reference evidence="3 5" key="1">
    <citation type="submission" date="2015-07" db="EMBL/GenBank/DDBJ databases">
        <title>Genome of Polaribacter dokdonenesis DSW-5, isolated from seawater off Dokdo in Korea.</title>
        <authorList>
            <person name="Yoon K."/>
            <person name="Song J.Y."/>
            <person name="Kim J.F."/>
        </authorList>
    </citation>
    <scope>NUCLEOTIDE SEQUENCE [LARGE SCALE GENOMIC DNA]</scope>
    <source>
        <strain evidence="3 5">DSW-5</strain>
    </source>
</reference>
<keyword evidence="1" id="KW-0812">Transmembrane</keyword>
<dbReference type="Pfam" id="PF02518">
    <property type="entry name" value="HATPase_c"/>
    <property type="match status" value="1"/>
</dbReference>
<dbReference type="InterPro" id="IPR003594">
    <property type="entry name" value="HATPase_dom"/>
</dbReference>
<dbReference type="Gene3D" id="3.30.565.10">
    <property type="entry name" value="Histidine kinase-like ATPase, C-terminal domain"/>
    <property type="match status" value="1"/>
</dbReference>
<feature type="transmembrane region" description="Helical" evidence="1">
    <location>
        <begin position="97"/>
        <end position="116"/>
    </location>
</feature>
<dbReference type="InterPro" id="IPR005467">
    <property type="entry name" value="His_kinase_dom"/>
</dbReference>
<dbReference type="PANTHER" id="PTHR34220:SF7">
    <property type="entry name" value="SENSOR HISTIDINE KINASE YPDA"/>
    <property type="match status" value="1"/>
</dbReference>
<accession>A0A0M9CEK5</accession>
<feature type="transmembrane region" description="Helical" evidence="1">
    <location>
        <begin position="23"/>
        <end position="43"/>
    </location>
</feature>
<dbReference type="InterPro" id="IPR036890">
    <property type="entry name" value="HATPase_C_sf"/>
</dbReference>
<dbReference type="EMBL" id="FNUE01000001">
    <property type="protein sequence ID" value="SEE25882.1"/>
    <property type="molecule type" value="Genomic_DNA"/>
</dbReference>
<evidence type="ECO:0000313" key="6">
    <source>
        <dbReference type="Proteomes" id="UP000183071"/>
    </source>
</evidence>
<keyword evidence="6" id="KW-1185">Reference proteome</keyword>